<keyword evidence="2" id="KW-1185">Reference proteome</keyword>
<sequence length="19" mass="2215">GRASQDGRSNKKEREDILR</sequence>
<dbReference type="EMBL" id="AWWV01010708">
    <property type="protein sequence ID" value="OMO77572.1"/>
    <property type="molecule type" value="Genomic_DNA"/>
</dbReference>
<feature type="non-terminal residue" evidence="1">
    <location>
        <position position="1"/>
    </location>
</feature>
<reference evidence="1 2" key="1">
    <citation type="submission" date="2013-09" db="EMBL/GenBank/DDBJ databases">
        <title>Corchorus capsularis genome sequencing.</title>
        <authorList>
            <person name="Alam M."/>
            <person name="Haque M.S."/>
            <person name="Islam M.S."/>
            <person name="Emdad E.M."/>
            <person name="Islam M.M."/>
            <person name="Ahmed B."/>
            <person name="Halim A."/>
            <person name="Hossen Q.M.M."/>
            <person name="Hossain M.Z."/>
            <person name="Ahmed R."/>
            <person name="Khan M.M."/>
            <person name="Islam R."/>
            <person name="Rashid M.M."/>
            <person name="Khan S.A."/>
            <person name="Rahman M.S."/>
            <person name="Alam M."/>
        </authorList>
    </citation>
    <scope>NUCLEOTIDE SEQUENCE [LARGE SCALE GENOMIC DNA]</scope>
    <source>
        <strain evidence="2">cv. CVL-1</strain>
        <tissue evidence="1">Whole seedling</tissue>
    </source>
</reference>
<protein>
    <submittedName>
        <fullName evidence="1">Uncharacterized protein</fullName>
    </submittedName>
</protein>
<dbReference type="AlphaFoldDB" id="A0A1R3I4P2"/>
<evidence type="ECO:0000313" key="2">
    <source>
        <dbReference type="Proteomes" id="UP000188268"/>
    </source>
</evidence>
<gene>
    <name evidence="1" type="ORF">CCACVL1_14967</name>
</gene>
<comment type="caution">
    <text evidence="1">The sequence shown here is derived from an EMBL/GenBank/DDBJ whole genome shotgun (WGS) entry which is preliminary data.</text>
</comment>
<organism evidence="1 2">
    <name type="scientific">Corchorus capsularis</name>
    <name type="common">Jute</name>
    <dbReference type="NCBI Taxonomy" id="210143"/>
    <lineage>
        <taxon>Eukaryota</taxon>
        <taxon>Viridiplantae</taxon>
        <taxon>Streptophyta</taxon>
        <taxon>Embryophyta</taxon>
        <taxon>Tracheophyta</taxon>
        <taxon>Spermatophyta</taxon>
        <taxon>Magnoliopsida</taxon>
        <taxon>eudicotyledons</taxon>
        <taxon>Gunneridae</taxon>
        <taxon>Pentapetalae</taxon>
        <taxon>rosids</taxon>
        <taxon>malvids</taxon>
        <taxon>Malvales</taxon>
        <taxon>Malvaceae</taxon>
        <taxon>Grewioideae</taxon>
        <taxon>Apeibeae</taxon>
        <taxon>Corchorus</taxon>
    </lineage>
</organism>
<name>A0A1R3I4P2_COCAP</name>
<proteinExistence type="predicted"/>
<accession>A0A1R3I4P2</accession>
<dbReference type="Proteomes" id="UP000188268">
    <property type="component" value="Unassembled WGS sequence"/>
</dbReference>
<evidence type="ECO:0000313" key="1">
    <source>
        <dbReference type="EMBL" id="OMO77572.1"/>
    </source>
</evidence>